<dbReference type="EMBL" id="AUZX01015475">
    <property type="protein sequence ID" value="EQD28895.1"/>
    <property type="molecule type" value="Genomic_DNA"/>
</dbReference>
<dbReference type="InterPro" id="IPR002104">
    <property type="entry name" value="Integrase_catalytic"/>
</dbReference>
<sequence length="90" mass="10084">MLLCVARLGLRSKEVAQLRLDDVDWRNSTVRVRTRKTGRGALLPLSHEVGKALSDYLERGRPTSDAREVFVLHRQHVGAPINRQVVGDAV</sequence>
<keyword evidence="1" id="KW-0233">DNA recombination</keyword>
<gene>
    <name evidence="3" type="ORF">B1A_20951</name>
</gene>
<dbReference type="InterPro" id="IPR013762">
    <property type="entry name" value="Integrase-like_cat_sf"/>
</dbReference>
<dbReference type="Gene3D" id="1.10.443.10">
    <property type="entry name" value="Intergrase catalytic core"/>
    <property type="match status" value="1"/>
</dbReference>
<dbReference type="InterPro" id="IPR011010">
    <property type="entry name" value="DNA_brk_join_enz"/>
</dbReference>
<dbReference type="GO" id="GO:0015074">
    <property type="term" value="P:DNA integration"/>
    <property type="evidence" value="ECO:0007669"/>
    <property type="project" value="InterPro"/>
</dbReference>
<organism evidence="3">
    <name type="scientific">mine drainage metagenome</name>
    <dbReference type="NCBI Taxonomy" id="410659"/>
    <lineage>
        <taxon>unclassified sequences</taxon>
        <taxon>metagenomes</taxon>
        <taxon>ecological metagenomes</taxon>
    </lineage>
</organism>
<dbReference type="PROSITE" id="PS51898">
    <property type="entry name" value="TYR_RECOMBINASE"/>
    <property type="match status" value="1"/>
</dbReference>
<evidence type="ECO:0000313" key="3">
    <source>
        <dbReference type="EMBL" id="EQD28895.1"/>
    </source>
</evidence>
<dbReference type="GO" id="GO:0006310">
    <property type="term" value="P:DNA recombination"/>
    <property type="evidence" value="ECO:0007669"/>
    <property type="project" value="UniProtKB-KW"/>
</dbReference>
<reference evidence="3" key="1">
    <citation type="submission" date="2013-08" db="EMBL/GenBank/DDBJ databases">
        <authorList>
            <person name="Mendez C."/>
            <person name="Richter M."/>
            <person name="Ferrer M."/>
            <person name="Sanchez J."/>
        </authorList>
    </citation>
    <scope>NUCLEOTIDE SEQUENCE</scope>
</reference>
<feature type="non-terminal residue" evidence="3">
    <location>
        <position position="90"/>
    </location>
</feature>
<evidence type="ECO:0000259" key="2">
    <source>
        <dbReference type="PROSITE" id="PS51898"/>
    </source>
</evidence>
<comment type="caution">
    <text evidence="3">The sequence shown here is derived from an EMBL/GenBank/DDBJ whole genome shotgun (WGS) entry which is preliminary data.</text>
</comment>
<dbReference type="Pfam" id="PF00589">
    <property type="entry name" value="Phage_integrase"/>
    <property type="match status" value="1"/>
</dbReference>
<proteinExistence type="predicted"/>
<evidence type="ECO:0000256" key="1">
    <source>
        <dbReference type="ARBA" id="ARBA00023172"/>
    </source>
</evidence>
<dbReference type="GO" id="GO:0003677">
    <property type="term" value="F:DNA binding"/>
    <property type="evidence" value="ECO:0007669"/>
    <property type="project" value="InterPro"/>
</dbReference>
<reference evidence="3" key="2">
    <citation type="journal article" date="2014" name="ISME J.">
        <title>Microbial stratification in low pH oxic and suboxic macroscopic growths along an acid mine drainage.</title>
        <authorList>
            <person name="Mendez-Garcia C."/>
            <person name="Mesa V."/>
            <person name="Sprenger R.R."/>
            <person name="Richter M."/>
            <person name="Diez M.S."/>
            <person name="Solano J."/>
            <person name="Bargiela R."/>
            <person name="Golyshina O.V."/>
            <person name="Manteca A."/>
            <person name="Ramos J.L."/>
            <person name="Gallego J.R."/>
            <person name="Llorente I."/>
            <person name="Martins Dos Santos V.A."/>
            <person name="Jensen O.N."/>
            <person name="Pelaez A.I."/>
            <person name="Sanchez J."/>
            <person name="Ferrer M."/>
        </authorList>
    </citation>
    <scope>NUCLEOTIDE SEQUENCE</scope>
</reference>
<dbReference type="AlphaFoldDB" id="T0ZGM6"/>
<protein>
    <submittedName>
        <fullName evidence="3">Phage integrase family protein</fullName>
    </submittedName>
</protein>
<name>T0ZGM6_9ZZZZ</name>
<feature type="domain" description="Tyr recombinase" evidence="2">
    <location>
        <begin position="1"/>
        <end position="90"/>
    </location>
</feature>
<accession>T0ZGM6</accession>
<dbReference type="SUPFAM" id="SSF56349">
    <property type="entry name" value="DNA breaking-rejoining enzymes"/>
    <property type="match status" value="1"/>
</dbReference>